<dbReference type="EMBL" id="CAMXCT010001810">
    <property type="protein sequence ID" value="CAI3993267.1"/>
    <property type="molecule type" value="Genomic_DNA"/>
</dbReference>
<dbReference type="Gene3D" id="1.10.1200.10">
    <property type="entry name" value="ACP-like"/>
    <property type="match status" value="1"/>
</dbReference>
<reference evidence="5" key="2">
    <citation type="submission" date="2024-04" db="EMBL/GenBank/DDBJ databases">
        <authorList>
            <person name="Chen Y."/>
            <person name="Shah S."/>
            <person name="Dougan E. K."/>
            <person name="Thang M."/>
            <person name="Chan C."/>
        </authorList>
    </citation>
    <scope>NUCLEOTIDE SEQUENCE [LARGE SCALE GENOMIC DNA]</scope>
</reference>
<name>A0A9P1CLI2_9DINO</name>
<accession>A0A9P1CLI2</accession>
<dbReference type="InterPro" id="IPR036736">
    <property type="entry name" value="ACP-like_sf"/>
</dbReference>
<dbReference type="SMART" id="SM00823">
    <property type="entry name" value="PKS_PP"/>
    <property type="match status" value="1"/>
</dbReference>
<dbReference type="Gene3D" id="1.25.40.10">
    <property type="entry name" value="Tetratricopeptide repeat domain"/>
    <property type="match status" value="4"/>
</dbReference>
<organism evidence="4">
    <name type="scientific">Cladocopium goreaui</name>
    <dbReference type="NCBI Taxonomy" id="2562237"/>
    <lineage>
        <taxon>Eukaryota</taxon>
        <taxon>Sar</taxon>
        <taxon>Alveolata</taxon>
        <taxon>Dinophyceae</taxon>
        <taxon>Suessiales</taxon>
        <taxon>Symbiodiniaceae</taxon>
        <taxon>Cladocopium</taxon>
    </lineage>
</organism>
<dbReference type="SUPFAM" id="SSF48452">
    <property type="entry name" value="TPR-like"/>
    <property type="match status" value="4"/>
</dbReference>
<dbReference type="PROSITE" id="PS00012">
    <property type="entry name" value="PHOSPHOPANTETHEINE"/>
    <property type="match status" value="1"/>
</dbReference>
<dbReference type="PANTHER" id="PTHR10098:SF106">
    <property type="entry name" value="TETRATRICOPEPTIDE REPEAT PROTEIN 28-LIKE PROTEIN"/>
    <property type="match status" value="1"/>
</dbReference>
<dbReference type="PROSITE" id="PS50075">
    <property type="entry name" value="CARRIER"/>
    <property type="match status" value="1"/>
</dbReference>
<gene>
    <name evidence="4" type="ORF">C1SCF055_LOCUS20033</name>
</gene>
<dbReference type="AlphaFoldDB" id="A0A9P1CLI2"/>
<comment type="caution">
    <text evidence="4">The sequence shown here is derived from an EMBL/GenBank/DDBJ whole genome shotgun (WGS) entry which is preliminary data.</text>
</comment>
<keyword evidence="1" id="KW-0596">Phosphopantetheine</keyword>
<protein>
    <submittedName>
        <fullName evidence="6">GTPase Der</fullName>
    </submittedName>
</protein>
<proteinExistence type="predicted"/>
<dbReference type="InterPro" id="IPR019734">
    <property type="entry name" value="TPR_rpt"/>
</dbReference>
<dbReference type="GO" id="GO:0031177">
    <property type="term" value="F:phosphopantetheine binding"/>
    <property type="evidence" value="ECO:0007669"/>
    <property type="project" value="InterPro"/>
</dbReference>
<dbReference type="InterPro" id="IPR011990">
    <property type="entry name" value="TPR-like_helical_dom_sf"/>
</dbReference>
<reference evidence="4" key="1">
    <citation type="submission" date="2022-10" db="EMBL/GenBank/DDBJ databases">
        <authorList>
            <person name="Chen Y."/>
            <person name="Dougan E. K."/>
            <person name="Chan C."/>
            <person name="Rhodes N."/>
            <person name="Thang M."/>
        </authorList>
    </citation>
    <scope>NUCLEOTIDE SEQUENCE</scope>
</reference>
<dbReference type="InterPro" id="IPR006162">
    <property type="entry name" value="Ppantetheine_attach_site"/>
</dbReference>
<dbReference type="InterPro" id="IPR009081">
    <property type="entry name" value="PP-bd_ACP"/>
</dbReference>
<evidence type="ECO:0000313" key="6">
    <source>
        <dbReference type="EMBL" id="CAL4780579.1"/>
    </source>
</evidence>
<evidence type="ECO:0000313" key="7">
    <source>
        <dbReference type="Proteomes" id="UP001152797"/>
    </source>
</evidence>
<sequence length="857" mass="91654">MAQGFPLLEPRAPLGEVCRTPLLAERHEAENRFASKSSEAAKQLIAAEGHLNKLQGDGAITAAEAALKAFRSAGDAVGSAESLRVLAKAQQVQAYLDDEDARALNPAELFSEDFEKAKSSNDQTAQAVLQLGLLDILSFGTAATGWVPSRATRDKALEAGNEAFQLFQSIGDSRLQAMTKLEISLLLSKGASPKSAFQAATEALEMFTSLGEKLGMGLALHAIAASHVMAKDYDLAMKKGLEALELIRASGDKRAEVVLLETLVSWSVTQEKPHKALVMAKEALALRLELEAPPLEEARSCLLLVEALAGVKKVRRGLKAAEECLNRLKKVSDRAHVYGLVVVATAQLKRDHPELALTATDEAIDIAREIGDKRLETTLQYLHAEVNVQLQSRQDALEAAEDACALAEDLQDKKEEGDAECLLFSLLARGTLDRPSLLKGLKSATKARELYQKAQYRLGEAKALVHKASILGVDSAPTSAEEMLSVAAEAHDIFEEQEHIGGQSAALQLVTEAQLAKENFDEAASAAKDRRAIWKGLGCRKEEGDAVLQLARIHLGSTDYDAAEKHGLEAQKIFQEVGDKAAESVACVHLAQACLKKMSNEAEGETKEALASSTYRASAERAMRAVNDAITACRHLGSKQLRAGALFWRAQVLGFRGRLEEALRVVVDAEKCFESIQSGSAMVQCKVLAADCLAGLKHYDEAKEVADQAIKQASGLHDRQAEGQAKSCLERIEKAEKKSKEVVAPPVQAAIATEAAAPEAQQAAGAAAASAAVPEKKGLDAAQATKRLMAIVKDVIAADDEISADSPLMEAGMDSLSSVQLVTEVSKEFAMSLSPSLVFDFPNVSSIVNHLVEESAG</sequence>
<dbReference type="Pfam" id="PF00550">
    <property type="entry name" value="PP-binding"/>
    <property type="match status" value="1"/>
</dbReference>
<keyword evidence="2" id="KW-0597">Phosphoprotein</keyword>
<evidence type="ECO:0000256" key="1">
    <source>
        <dbReference type="ARBA" id="ARBA00022450"/>
    </source>
</evidence>
<dbReference type="Proteomes" id="UP001152797">
    <property type="component" value="Unassembled WGS sequence"/>
</dbReference>
<dbReference type="PANTHER" id="PTHR10098">
    <property type="entry name" value="RAPSYN-RELATED"/>
    <property type="match status" value="1"/>
</dbReference>
<feature type="domain" description="Carrier" evidence="3">
    <location>
        <begin position="779"/>
        <end position="855"/>
    </location>
</feature>
<dbReference type="OrthoDB" id="442029at2759"/>
<keyword evidence="7" id="KW-1185">Reference proteome</keyword>
<dbReference type="SMART" id="SM00028">
    <property type="entry name" value="TPR"/>
    <property type="match status" value="4"/>
</dbReference>
<evidence type="ECO:0000256" key="2">
    <source>
        <dbReference type="ARBA" id="ARBA00022553"/>
    </source>
</evidence>
<dbReference type="InterPro" id="IPR020806">
    <property type="entry name" value="PKS_PP-bd"/>
</dbReference>
<dbReference type="EMBL" id="CAMXCT020001810">
    <property type="protein sequence ID" value="CAL1146642.1"/>
    <property type="molecule type" value="Genomic_DNA"/>
</dbReference>
<dbReference type="EMBL" id="CAMXCT030001810">
    <property type="protein sequence ID" value="CAL4780579.1"/>
    <property type="molecule type" value="Genomic_DNA"/>
</dbReference>
<evidence type="ECO:0000313" key="4">
    <source>
        <dbReference type="EMBL" id="CAI3993267.1"/>
    </source>
</evidence>
<dbReference type="SMART" id="SM01294">
    <property type="entry name" value="PKS_PP_betabranch"/>
    <property type="match status" value="1"/>
</dbReference>
<evidence type="ECO:0000259" key="3">
    <source>
        <dbReference type="PROSITE" id="PS50075"/>
    </source>
</evidence>
<dbReference type="SUPFAM" id="SSF47336">
    <property type="entry name" value="ACP-like"/>
    <property type="match status" value="1"/>
</dbReference>
<evidence type="ECO:0000313" key="5">
    <source>
        <dbReference type="EMBL" id="CAL1146642.1"/>
    </source>
</evidence>